<dbReference type="AlphaFoldDB" id="A0AAF0BH40"/>
<dbReference type="PANTHER" id="PTHR38454:SF1">
    <property type="entry name" value="INTEGRAL MEMBRANE PROTEIN"/>
    <property type="match status" value="1"/>
</dbReference>
<gene>
    <name evidence="2" type="ORF">PML95_06295</name>
</gene>
<evidence type="ECO:0000313" key="2">
    <source>
        <dbReference type="EMBL" id="WCG22010.1"/>
    </source>
</evidence>
<keyword evidence="1" id="KW-0472">Membrane</keyword>
<reference evidence="2" key="1">
    <citation type="submission" date="2023-01" db="EMBL/GenBank/DDBJ databases">
        <title>Oxazolidinone resistance genes in florfenicol resistant enterococci from beef cattle and veal calves at slaughter.</title>
        <authorList>
            <person name="Biggel M."/>
        </authorList>
    </citation>
    <scope>NUCLEOTIDE SEQUENCE</scope>
    <source>
        <strain evidence="2">K204-1</strain>
    </source>
</reference>
<feature type="transmembrane region" description="Helical" evidence="1">
    <location>
        <begin position="322"/>
        <end position="340"/>
    </location>
</feature>
<protein>
    <submittedName>
        <fullName evidence="2">YfhO family protein</fullName>
    </submittedName>
</protein>
<dbReference type="EMBL" id="CP116507">
    <property type="protein sequence ID" value="WCG22010.1"/>
    <property type="molecule type" value="Genomic_DNA"/>
</dbReference>
<dbReference type="RefSeq" id="WP_272163072.1">
    <property type="nucleotide sequence ID" value="NZ_CP116507.1"/>
</dbReference>
<dbReference type="Proteomes" id="UP001179600">
    <property type="component" value="Chromosome"/>
</dbReference>
<keyword evidence="1" id="KW-1133">Transmembrane helix</keyword>
<feature type="transmembrane region" description="Helical" evidence="1">
    <location>
        <begin position="139"/>
        <end position="167"/>
    </location>
</feature>
<dbReference type="PANTHER" id="PTHR38454">
    <property type="entry name" value="INTEGRAL MEMBRANE PROTEIN-RELATED"/>
    <property type="match status" value="1"/>
</dbReference>
<keyword evidence="1" id="KW-0812">Transmembrane</keyword>
<organism evidence="2 3">
    <name type="scientific">Vagococcus lutrae</name>
    <dbReference type="NCBI Taxonomy" id="81947"/>
    <lineage>
        <taxon>Bacteria</taxon>
        <taxon>Bacillati</taxon>
        <taxon>Bacillota</taxon>
        <taxon>Bacilli</taxon>
        <taxon>Lactobacillales</taxon>
        <taxon>Enterococcaceae</taxon>
        <taxon>Vagococcus</taxon>
    </lineage>
</organism>
<dbReference type="Pfam" id="PF09586">
    <property type="entry name" value="YfhO"/>
    <property type="match status" value="1"/>
</dbReference>
<feature type="transmembrane region" description="Helical" evidence="1">
    <location>
        <begin position="443"/>
        <end position="467"/>
    </location>
</feature>
<proteinExistence type="predicted"/>
<feature type="transmembrane region" description="Helical" evidence="1">
    <location>
        <begin position="108"/>
        <end position="127"/>
    </location>
</feature>
<dbReference type="InterPro" id="IPR018580">
    <property type="entry name" value="Uncharacterised_YfhO"/>
</dbReference>
<name>A0AAF0BH40_9ENTE</name>
<feature type="transmembrane region" description="Helical" evidence="1">
    <location>
        <begin position="378"/>
        <end position="398"/>
    </location>
</feature>
<feature type="transmembrane region" description="Helical" evidence="1">
    <location>
        <begin position="410"/>
        <end position="431"/>
    </location>
</feature>
<feature type="transmembrane region" description="Helical" evidence="1">
    <location>
        <begin position="292"/>
        <end position="310"/>
    </location>
</feature>
<feature type="transmembrane region" description="Helical" evidence="1">
    <location>
        <begin position="840"/>
        <end position="860"/>
    </location>
</feature>
<feature type="transmembrane region" description="Helical" evidence="1">
    <location>
        <begin position="227"/>
        <end position="250"/>
    </location>
</feature>
<accession>A0AAF0BH40</accession>
<evidence type="ECO:0000313" key="3">
    <source>
        <dbReference type="Proteomes" id="UP001179600"/>
    </source>
</evidence>
<feature type="transmembrane region" description="Helical" evidence="1">
    <location>
        <begin position="352"/>
        <end position="371"/>
    </location>
</feature>
<feature type="transmembrane region" description="Helical" evidence="1">
    <location>
        <begin position="187"/>
        <end position="215"/>
    </location>
</feature>
<evidence type="ECO:0000256" key="1">
    <source>
        <dbReference type="SAM" id="Phobius"/>
    </source>
</evidence>
<feature type="transmembrane region" description="Helical" evidence="1">
    <location>
        <begin position="13"/>
        <end position="35"/>
    </location>
</feature>
<sequence>MLRLRQFFHDKKLYFIMFFVPVIIMIICYAIIGIYPGSKLTVMASDSFSQFSNFHASFRRVLLEGDSLFYTWYSALGLNYWALISYYLGGVFTPLVLLLPNHLMPDTLYFLTLLKIGCASISFGYFTQKTFRLSDASHLFLAFSYSLMSFIIGQSELIMWLDAFVWLPLIFTGIHQVTKTGKSPLLFWSYLILFISNFYFGFMIGLFSFLYFCLLTWSDWERRKKYILDYFVTAFSAGIASMIMILPTAFDLKNNGDELSKLHWGKTEATQLFDLFAKQLIGIYDTTKYGSIPFTYVGLLPFLIVIIFLVQPKVNKRVKTSAILLLTLLMTSFYWEPLNLMWQGFHSPNMFLFRYSFLFSFTLLLITAYTLEHLERETLNLLPFLSVAFIPIIGLLYMTIFKTDYPYIKWYHVVITAVFYLIYAVCLYSYANTAHDTHAKKKWTLVTLAIIVIELSLNSFFMTQGILADWNYPSRSLYSEPYKKTAESVARIKKRQGSEFYRMEQMTPVSANDSLNHGYPGLSQFSSIRNTRSAEILNLLGFRSRGAHANTRYQNNTLLMDSLFGVKYNLTNDTLSKYQFDLVDHVDSMSTYQNQRALNLGLLTDNQIHTFQLPENNPLLAQETLLNQLASTEEHYFSYQYPLPTQLDNATSTYENRKWQIKEKQTNIGKTLFFTITVPANKQAYFNLSPSDFNQIKSSSATILVNGRKVKSQISTTGLFYDLGYYDEETVVSFSIEFFGTPAITIWTPYIVLLDIPSFERTWDKLSQQQVAFEMGKRSATASFTSDKKQTLWTTIPYDKGWRAFINEKEVDIKPFQDGFITIPVEKGKQTLNLIFFPQGLKTGIFLFFVGISSYYIFLYRQKNRE</sequence>